<accession>A0A6P8VNK3</accession>
<feature type="compositionally biased region" description="Basic and acidic residues" evidence="1">
    <location>
        <begin position="33"/>
        <end position="46"/>
    </location>
</feature>
<evidence type="ECO:0000313" key="3">
    <source>
        <dbReference type="RefSeq" id="XP_034087048.1"/>
    </source>
</evidence>
<dbReference type="RefSeq" id="XP_034087048.1">
    <property type="nucleotide sequence ID" value="XM_034231157.1"/>
</dbReference>
<dbReference type="InParanoid" id="A0A6P8VNK3"/>
<reference evidence="3" key="1">
    <citation type="submission" date="2025-08" db="UniProtKB">
        <authorList>
            <consortium name="RefSeq"/>
        </authorList>
    </citation>
    <scope>IDENTIFICATION</scope>
</reference>
<proteinExistence type="predicted"/>
<evidence type="ECO:0000313" key="2">
    <source>
        <dbReference type="Proteomes" id="UP000515161"/>
    </source>
</evidence>
<dbReference type="GeneID" id="117556022"/>
<keyword evidence="2" id="KW-1185">Reference proteome</keyword>
<evidence type="ECO:0000256" key="1">
    <source>
        <dbReference type="SAM" id="MobiDB-lite"/>
    </source>
</evidence>
<protein>
    <submittedName>
        <fullName evidence="3">Uncharacterized protein LOC117556022</fullName>
    </submittedName>
</protein>
<organism evidence="2 3">
    <name type="scientific">Gymnodraco acuticeps</name>
    <name type="common">Antarctic dragonfish</name>
    <dbReference type="NCBI Taxonomy" id="8218"/>
    <lineage>
        <taxon>Eukaryota</taxon>
        <taxon>Metazoa</taxon>
        <taxon>Chordata</taxon>
        <taxon>Craniata</taxon>
        <taxon>Vertebrata</taxon>
        <taxon>Euteleostomi</taxon>
        <taxon>Actinopterygii</taxon>
        <taxon>Neopterygii</taxon>
        <taxon>Teleostei</taxon>
        <taxon>Neoteleostei</taxon>
        <taxon>Acanthomorphata</taxon>
        <taxon>Eupercaria</taxon>
        <taxon>Perciformes</taxon>
        <taxon>Notothenioidei</taxon>
        <taxon>Bathydraconidae</taxon>
        <taxon>Gymnodraco</taxon>
    </lineage>
</organism>
<sequence length="440" mass="50730">MQTDRSRQQVPQVPESEEMSSSPPTEPEPSSPQREEDQHLEDHHGAIDSNSMTSTTANISQSPIQLYSIYLLNVLAANLIPNDSLFNFSNLNRRQISFTLAYIKHYMDNIEQQTNVPDKKLYTKFMKFFSKIQPGFSIDAALDGRPWPSFLKHRLKDHHNQYAYAEVLMKNGERIQTKLVYPVHRNNSASSTKLTKHSEEMLLEVINRLLKKYGIKVRNIFIYTYYSPCLKRGNTYCNCMTQLYQNAYQWYRKFGIVTVVYFSEPWGLRGPDIFKEFSYSDISSTSSALYPYVDQKIHFTLDIKKLKQKNRAIIPQIKMFKDDRDVQIAFKSAHSALCGLANSSEGFLKSQHLDRGSECIDSLKFPPEFPDTIIATLRENWIELVNYCSMSPIIKQLASDFNNAVVKLFISDLRSFLGNSGFFQIYQVPPGAEVEEGDYV</sequence>
<dbReference type="AlphaFoldDB" id="A0A6P8VNK3"/>
<dbReference type="Pfam" id="PF18749">
    <property type="entry name" value="SNAD3"/>
    <property type="match status" value="1"/>
</dbReference>
<dbReference type="Proteomes" id="UP000515161">
    <property type="component" value="Unplaced"/>
</dbReference>
<dbReference type="InterPro" id="IPR040820">
    <property type="entry name" value="SNAD3"/>
</dbReference>
<name>A0A6P8VNK3_GYMAC</name>
<dbReference type="OrthoDB" id="8932855at2759"/>
<dbReference type="KEGG" id="gacu:117556022"/>
<gene>
    <name evidence="3" type="primary">LOC117556022</name>
</gene>
<feature type="region of interest" description="Disordered" evidence="1">
    <location>
        <begin position="1"/>
        <end position="55"/>
    </location>
</feature>